<dbReference type="InterPro" id="IPR051908">
    <property type="entry name" value="Ribosomal_N-acetyltransferase"/>
</dbReference>
<evidence type="ECO:0000313" key="3">
    <source>
        <dbReference type="Proteomes" id="UP000029839"/>
    </source>
</evidence>
<dbReference type="Pfam" id="PF13302">
    <property type="entry name" value="Acetyltransf_3"/>
    <property type="match status" value="1"/>
</dbReference>
<dbReference type="RefSeq" id="WP_043609505.1">
    <property type="nucleotide sequence ID" value="NZ_AXCY01000129.1"/>
</dbReference>
<dbReference type="GO" id="GO:0005737">
    <property type="term" value="C:cytoplasm"/>
    <property type="evidence" value="ECO:0007669"/>
    <property type="project" value="TreeGrafter"/>
</dbReference>
<dbReference type="OrthoDB" id="2061990at2"/>
<dbReference type="InterPro" id="IPR016181">
    <property type="entry name" value="Acyl_CoA_acyltransferase"/>
</dbReference>
<feature type="domain" description="N-acetyltransferase" evidence="1">
    <location>
        <begin position="3"/>
        <end position="159"/>
    </location>
</feature>
<dbReference type="PROSITE" id="PS51186">
    <property type="entry name" value="GNAT"/>
    <property type="match status" value="1"/>
</dbReference>
<dbReference type="Proteomes" id="UP000029839">
    <property type="component" value="Unassembled WGS sequence"/>
</dbReference>
<dbReference type="PANTHER" id="PTHR43441:SF10">
    <property type="entry name" value="ACETYLTRANSFERASE"/>
    <property type="match status" value="1"/>
</dbReference>
<keyword evidence="2" id="KW-0808">Transferase</keyword>
<gene>
    <name evidence="2" type="ORF">N868_05040</name>
</gene>
<protein>
    <submittedName>
        <fullName evidence="2">GCN5 family acetyltransferase</fullName>
    </submittedName>
</protein>
<dbReference type="InterPro" id="IPR000182">
    <property type="entry name" value="GNAT_dom"/>
</dbReference>
<evidence type="ECO:0000313" key="2">
    <source>
        <dbReference type="EMBL" id="KGM09027.1"/>
    </source>
</evidence>
<keyword evidence="3" id="KW-1185">Reference proteome</keyword>
<organism evidence="2 3">
    <name type="scientific">Cellulomonas carbonis T26</name>
    <dbReference type="NCBI Taxonomy" id="947969"/>
    <lineage>
        <taxon>Bacteria</taxon>
        <taxon>Bacillati</taxon>
        <taxon>Actinomycetota</taxon>
        <taxon>Actinomycetes</taxon>
        <taxon>Micrococcales</taxon>
        <taxon>Cellulomonadaceae</taxon>
        <taxon>Cellulomonas</taxon>
    </lineage>
</organism>
<name>A0A0A0BMT7_9CELL</name>
<comment type="caution">
    <text evidence="2">The sequence shown here is derived from an EMBL/GenBank/DDBJ whole genome shotgun (WGS) entry which is preliminary data.</text>
</comment>
<dbReference type="AlphaFoldDB" id="A0A0A0BMT7"/>
<reference evidence="2 3" key="1">
    <citation type="submission" date="2013-08" db="EMBL/GenBank/DDBJ databases">
        <title>Genome sequencing of Cellulomonas carbonis T26.</title>
        <authorList>
            <person name="Chen F."/>
            <person name="Li Y."/>
            <person name="Wang G."/>
        </authorList>
    </citation>
    <scope>NUCLEOTIDE SEQUENCE [LARGE SCALE GENOMIC DNA]</scope>
    <source>
        <strain evidence="2 3">T26</strain>
    </source>
</reference>
<evidence type="ECO:0000259" key="1">
    <source>
        <dbReference type="PROSITE" id="PS51186"/>
    </source>
</evidence>
<reference evidence="2 3" key="2">
    <citation type="journal article" date="2015" name="Stand. Genomic Sci.">
        <title>Draft genome sequence of Cellulomonas carbonis T26(T) and comparative analysis of six Cellulomonas genomes.</title>
        <authorList>
            <person name="Zhuang W."/>
            <person name="Zhang S."/>
            <person name="Xia X."/>
            <person name="Wang G."/>
        </authorList>
    </citation>
    <scope>NUCLEOTIDE SEQUENCE [LARGE SCALE GENOMIC DNA]</scope>
    <source>
        <strain evidence="2 3">T26</strain>
    </source>
</reference>
<dbReference type="Gene3D" id="3.40.630.30">
    <property type="match status" value="1"/>
</dbReference>
<dbReference type="CDD" id="cd04301">
    <property type="entry name" value="NAT_SF"/>
    <property type="match status" value="1"/>
</dbReference>
<dbReference type="PANTHER" id="PTHR43441">
    <property type="entry name" value="RIBOSOMAL-PROTEIN-SERINE ACETYLTRANSFERASE"/>
    <property type="match status" value="1"/>
</dbReference>
<proteinExistence type="predicted"/>
<dbReference type="GO" id="GO:0008999">
    <property type="term" value="F:protein-N-terminal-alanine acetyltransferase activity"/>
    <property type="evidence" value="ECO:0007669"/>
    <property type="project" value="TreeGrafter"/>
</dbReference>
<dbReference type="EMBL" id="AXCY01000129">
    <property type="protein sequence ID" value="KGM09027.1"/>
    <property type="molecule type" value="Genomic_DNA"/>
</dbReference>
<sequence length="186" mass="20058">MAVVLRRWTTADGGDLAGAVVESPDLARQLGGADVTAADSGAAFVAEHLEPWGPRTFQLAITVDGRAVGNIGLSHVEHVHDTAWVSYWLRASVRGRGLATRALASVSRWAFDELDLHRLELAHRTNNPASCRVAHAAGFAAEGVERAKLRYGSERFDVETHARLRTDPVPDVDALDVLPLVAQPAR</sequence>
<dbReference type="SUPFAM" id="SSF55729">
    <property type="entry name" value="Acyl-CoA N-acyltransferases (Nat)"/>
    <property type="match status" value="1"/>
</dbReference>
<dbReference type="GO" id="GO:1990189">
    <property type="term" value="F:protein N-terminal-serine acetyltransferase activity"/>
    <property type="evidence" value="ECO:0007669"/>
    <property type="project" value="TreeGrafter"/>
</dbReference>
<accession>A0A0A0BMT7</accession>